<evidence type="ECO:0000313" key="1">
    <source>
        <dbReference type="EMBL" id="CAF1831841.1"/>
    </source>
</evidence>
<reference evidence="1" key="1">
    <citation type="submission" date="2021-01" db="EMBL/GenBank/DDBJ databases">
        <authorList>
            <consortium name="Genoscope - CEA"/>
            <person name="William W."/>
        </authorList>
    </citation>
    <scope>NUCLEOTIDE SEQUENCE</scope>
</reference>
<dbReference type="EMBL" id="HG994368">
    <property type="protein sequence ID" value="CAF1831841.1"/>
    <property type="molecule type" value="Genomic_DNA"/>
</dbReference>
<gene>
    <name evidence="1" type="ORF">DARMORV10_C04P23040.1</name>
</gene>
<name>A0A816JUS7_BRANA</name>
<dbReference type="Proteomes" id="UP001295469">
    <property type="component" value="Chromosome C04"/>
</dbReference>
<protein>
    <submittedName>
        <fullName evidence="1">(rape) hypothetical protein</fullName>
    </submittedName>
</protein>
<organism evidence="1">
    <name type="scientific">Brassica napus</name>
    <name type="common">Rape</name>
    <dbReference type="NCBI Taxonomy" id="3708"/>
    <lineage>
        <taxon>Eukaryota</taxon>
        <taxon>Viridiplantae</taxon>
        <taxon>Streptophyta</taxon>
        <taxon>Embryophyta</taxon>
        <taxon>Tracheophyta</taxon>
        <taxon>Spermatophyta</taxon>
        <taxon>Magnoliopsida</taxon>
        <taxon>eudicotyledons</taxon>
        <taxon>Gunneridae</taxon>
        <taxon>Pentapetalae</taxon>
        <taxon>rosids</taxon>
        <taxon>malvids</taxon>
        <taxon>Brassicales</taxon>
        <taxon>Brassicaceae</taxon>
        <taxon>Brassiceae</taxon>
        <taxon>Brassica</taxon>
    </lineage>
</organism>
<proteinExistence type="predicted"/>
<accession>A0A816JUS7</accession>
<sequence>GRFLFQSSFLLLDHYEPTHDLCRHRESSSCNGFSSFLYIEIVYDSMVSPHLSLKFSSPLFSFV</sequence>
<dbReference type="AlphaFoldDB" id="A0A816JUS7"/>
<feature type="non-terminal residue" evidence="1">
    <location>
        <position position="1"/>
    </location>
</feature>